<reference evidence="3 4" key="1">
    <citation type="submission" date="2024-04" db="EMBL/GenBank/DDBJ databases">
        <title>genome sequences of Mucor flavus KT1a and Helicostylum pulchrum KT1b strains isolation_sourced from the surface of a dry-aged beef.</title>
        <authorList>
            <person name="Toyotome T."/>
            <person name="Hosono M."/>
            <person name="Torimaru M."/>
            <person name="Fukuda K."/>
            <person name="Mikami N."/>
        </authorList>
    </citation>
    <scope>NUCLEOTIDE SEQUENCE [LARGE SCALE GENOMIC DNA]</scope>
    <source>
        <strain evidence="3 4">KT1b</strain>
    </source>
</reference>
<dbReference type="EMBL" id="BAABUJ010000038">
    <property type="protein sequence ID" value="GAA5804760.1"/>
    <property type="molecule type" value="Genomic_DNA"/>
</dbReference>
<feature type="region of interest" description="Disordered" evidence="1">
    <location>
        <begin position="84"/>
        <end position="125"/>
    </location>
</feature>
<protein>
    <recommendedName>
        <fullName evidence="2">Protein Zds1 C-terminal domain-containing protein</fullName>
    </recommendedName>
</protein>
<feature type="domain" description="Protein Zds1 C-terminal" evidence="2">
    <location>
        <begin position="129"/>
        <end position="181"/>
    </location>
</feature>
<evidence type="ECO:0000259" key="2">
    <source>
        <dbReference type="SMART" id="SM01327"/>
    </source>
</evidence>
<feature type="compositionally biased region" description="Acidic residues" evidence="1">
    <location>
        <begin position="88"/>
        <end position="99"/>
    </location>
</feature>
<evidence type="ECO:0000313" key="4">
    <source>
        <dbReference type="Proteomes" id="UP001476247"/>
    </source>
</evidence>
<sequence length="269" mass="31116">MQLDIESKNIFELRSQFTINYSKYKSESLQDDITNQSSNPIWPADKHPLPNEFDLWIKTHANESGPNIPSKIQRKRSVLSMVSFLEESSSDDEEEEEQEEKQQDQEQAPLTPPRENFPTLPVLNQSDYHVNIPERKIPRYPLDMERAVYQLSHLKLNNIRRPLQQQVVISNMMYWYLSITEQIEYQQPPPLQKEGDDQRPTSPPLTHISSSSTTTQYQQPVAAAQLQLQQGEHRPASPPPPSLNDVSTKSSKKKYKPVPNTEYVSGQKY</sequence>
<accession>A0ABP9YD72</accession>
<keyword evidence="4" id="KW-1185">Reference proteome</keyword>
<feature type="compositionally biased region" description="Low complexity" evidence="1">
    <location>
        <begin position="204"/>
        <end position="230"/>
    </location>
</feature>
<gene>
    <name evidence="3" type="ORF">HPULCUR_010267</name>
</gene>
<dbReference type="PANTHER" id="PTHR28089:SF1">
    <property type="entry name" value="PROTEIN ZDS1-RELATED"/>
    <property type="match status" value="1"/>
</dbReference>
<dbReference type="InterPro" id="IPR013941">
    <property type="entry name" value="ZDS1_C"/>
</dbReference>
<evidence type="ECO:0000313" key="3">
    <source>
        <dbReference type="EMBL" id="GAA5804760.1"/>
    </source>
</evidence>
<feature type="region of interest" description="Disordered" evidence="1">
    <location>
        <begin position="188"/>
        <end position="269"/>
    </location>
</feature>
<organism evidence="3 4">
    <name type="scientific">Helicostylum pulchrum</name>
    <dbReference type="NCBI Taxonomy" id="562976"/>
    <lineage>
        <taxon>Eukaryota</taxon>
        <taxon>Fungi</taxon>
        <taxon>Fungi incertae sedis</taxon>
        <taxon>Mucoromycota</taxon>
        <taxon>Mucoromycotina</taxon>
        <taxon>Mucoromycetes</taxon>
        <taxon>Mucorales</taxon>
        <taxon>Mucorineae</taxon>
        <taxon>Mucoraceae</taxon>
        <taxon>Helicostylum</taxon>
    </lineage>
</organism>
<proteinExistence type="predicted"/>
<name>A0ABP9YD72_9FUNG</name>
<evidence type="ECO:0000256" key="1">
    <source>
        <dbReference type="SAM" id="MobiDB-lite"/>
    </source>
</evidence>
<comment type="caution">
    <text evidence="3">The sequence shown here is derived from an EMBL/GenBank/DDBJ whole genome shotgun (WGS) entry which is preliminary data.</text>
</comment>
<dbReference type="Proteomes" id="UP001476247">
    <property type="component" value="Unassembled WGS sequence"/>
</dbReference>
<dbReference type="Pfam" id="PF08632">
    <property type="entry name" value="Zds_C"/>
    <property type="match status" value="1"/>
</dbReference>
<dbReference type="PANTHER" id="PTHR28089">
    <property type="entry name" value="PROTEIN ZDS1-RELATED"/>
    <property type="match status" value="1"/>
</dbReference>
<dbReference type="InterPro" id="IPR040206">
    <property type="entry name" value="Zds1/2"/>
</dbReference>
<dbReference type="SMART" id="SM01327">
    <property type="entry name" value="Zds_C"/>
    <property type="match status" value="1"/>
</dbReference>